<evidence type="ECO:0000313" key="1">
    <source>
        <dbReference type="EMBL" id="KAI3361546.1"/>
    </source>
</evidence>
<sequence>MSFLRRVAGRSLRDRGGVPGVSHREEASGKTQDTLERLCLSTAGLGTPRDPPGRAGGSVSGVREKSGHLCSDCCLHDPVPVPDQADENGWMAFFGEDKYLSECIVQLAFNTIVPSKFITKLRDLGGPECTPFRLTRVFASATTKDLLTSWYLSAASGEPKASFSLMAFSTVVSTGWFTDCCHDTQNLLAATPGSSFHNKGFQHGPVRINITTRIQCTRMRSFNSLP</sequence>
<proteinExistence type="predicted"/>
<dbReference type="Proteomes" id="UP000831701">
    <property type="component" value="Chromosome 16"/>
</dbReference>
<organism evidence="1 2">
    <name type="scientific">Scortum barcoo</name>
    <name type="common">barcoo grunter</name>
    <dbReference type="NCBI Taxonomy" id="214431"/>
    <lineage>
        <taxon>Eukaryota</taxon>
        <taxon>Metazoa</taxon>
        <taxon>Chordata</taxon>
        <taxon>Craniata</taxon>
        <taxon>Vertebrata</taxon>
        <taxon>Euteleostomi</taxon>
        <taxon>Actinopterygii</taxon>
        <taxon>Neopterygii</taxon>
        <taxon>Teleostei</taxon>
        <taxon>Neoteleostei</taxon>
        <taxon>Acanthomorphata</taxon>
        <taxon>Eupercaria</taxon>
        <taxon>Centrarchiformes</taxon>
        <taxon>Terapontoidei</taxon>
        <taxon>Terapontidae</taxon>
        <taxon>Scortum</taxon>
    </lineage>
</organism>
<keyword evidence="2" id="KW-1185">Reference proteome</keyword>
<dbReference type="EMBL" id="CM041546">
    <property type="protein sequence ID" value="KAI3361546.1"/>
    <property type="molecule type" value="Genomic_DNA"/>
</dbReference>
<comment type="caution">
    <text evidence="1">The sequence shown here is derived from an EMBL/GenBank/DDBJ whole genome shotgun (WGS) entry which is preliminary data.</text>
</comment>
<reference evidence="1" key="1">
    <citation type="submission" date="2022-04" db="EMBL/GenBank/DDBJ databases">
        <title>Jade perch genome.</title>
        <authorList>
            <person name="Chao B."/>
        </authorList>
    </citation>
    <scope>NUCLEOTIDE SEQUENCE</scope>
    <source>
        <strain evidence="1">CB-2022</strain>
    </source>
</reference>
<evidence type="ECO:0000313" key="2">
    <source>
        <dbReference type="Proteomes" id="UP000831701"/>
    </source>
</evidence>
<protein>
    <submittedName>
        <fullName evidence="1">Uncharacterized protein</fullName>
    </submittedName>
</protein>
<gene>
    <name evidence="1" type="ORF">L3Q82_013691</name>
</gene>
<name>A0ACB8W1G0_9TELE</name>
<accession>A0ACB8W1G0</accession>